<dbReference type="InterPro" id="IPR000182">
    <property type="entry name" value="GNAT_dom"/>
</dbReference>
<organism evidence="4 5">
    <name type="scientific">Candidatus Acetatifactor stercoripullorum</name>
    <dbReference type="NCBI Taxonomy" id="2838414"/>
    <lineage>
        <taxon>Bacteria</taxon>
        <taxon>Bacillati</taxon>
        <taxon>Bacillota</taxon>
        <taxon>Clostridia</taxon>
        <taxon>Lachnospirales</taxon>
        <taxon>Lachnospiraceae</taxon>
        <taxon>Acetatifactor</taxon>
    </lineage>
</organism>
<dbReference type="InterPro" id="IPR051635">
    <property type="entry name" value="SNAT-like"/>
</dbReference>
<accession>A0A9D1UBH0</accession>
<evidence type="ECO:0000256" key="2">
    <source>
        <dbReference type="ARBA" id="ARBA00023315"/>
    </source>
</evidence>
<evidence type="ECO:0000313" key="4">
    <source>
        <dbReference type="EMBL" id="HIW81734.1"/>
    </source>
</evidence>
<dbReference type="GO" id="GO:0008080">
    <property type="term" value="F:N-acetyltransferase activity"/>
    <property type="evidence" value="ECO:0007669"/>
    <property type="project" value="UniProtKB-ARBA"/>
</dbReference>
<keyword evidence="1" id="KW-0808">Transferase</keyword>
<feature type="domain" description="N-acetyltransferase" evidence="3">
    <location>
        <begin position="5"/>
        <end position="163"/>
    </location>
</feature>
<keyword evidence="2" id="KW-0012">Acyltransferase</keyword>
<dbReference type="EMBL" id="DXGH01000051">
    <property type="protein sequence ID" value="HIW81734.1"/>
    <property type="molecule type" value="Genomic_DNA"/>
</dbReference>
<dbReference type="InterPro" id="IPR016181">
    <property type="entry name" value="Acyl_CoA_acyltransferase"/>
</dbReference>
<dbReference type="SUPFAM" id="SSF55729">
    <property type="entry name" value="Acyl-CoA N-acyltransferases (Nat)"/>
    <property type="match status" value="1"/>
</dbReference>
<gene>
    <name evidence="4" type="ORF">H9742_09510</name>
</gene>
<dbReference type="PANTHER" id="PTHR10908:SF0">
    <property type="entry name" value="SEROTONIN N-ACETYLTRANSFERASE"/>
    <property type="match status" value="1"/>
</dbReference>
<dbReference type="Gene3D" id="3.40.630.30">
    <property type="match status" value="1"/>
</dbReference>
<evidence type="ECO:0000256" key="1">
    <source>
        <dbReference type="ARBA" id="ARBA00022679"/>
    </source>
</evidence>
<dbReference type="CDD" id="cd04301">
    <property type="entry name" value="NAT_SF"/>
    <property type="match status" value="1"/>
</dbReference>
<dbReference type="Proteomes" id="UP000824265">
    <property type="component" value="Unassembled WGS sequence"/>
</dbReference>
<evidence type="ECO:0000313" key="5">
    <source>
        <dbReference type="Proteomes" id="UP000824265"/>
    </source>
</evidence>
<dbReference type="PROSITE" id="PS51186">
    <property type="entry name" value="GNAT"/>
    <property type="match status" value="1"/>
</dbReference>
<protein>
    <submittedName>
        <fullName evidence="4">GNAT family N-acetyltransferase</fullName>
    </submittedName>
</protein>
<reference evidence="4" key="2">
    <citation type="submission" date="2021-04" db="EMBL/GenBank/DDBJ databases">
        <authorList>
            <person name="Gilroy R."/>
        </authorList>
    </citation>
    <scope>NUCLEOTIDE SEQUENCE</scope>
    <source>
        <strain evidence="4">CHK195-6426</strain>
    </source>
</reference>
<dbReference type="AlphaFoldDB" id="A0A9D1UBH0"/>
<comment type="caution">
    <text evidence="4">The sequence shown here is derived from an EMBL/GenBank/DDBJ whole genome shotgun (WGS) entry which is preliminary data.</text>
</comment>
<reference evidence="4" key="1">
    <citation type="journal article" date="2021" name="PeerJ">
        <title>Extensive microbial diversity within the chicken gut microbiome revealed by metagenomics and culture.</title>
        <authorList>
            <person name="Gilroy R."/>
            <person name="Ravi A."/>
            <person name="Getino M."/>
            <person name="Pursley I."/>
            <person name="Horton D.L."/>
            <person name="Alikhan N.F."/>
            <person name="Baker D."/>
            <person name="Gharbi K."/>
            <person name="Hall N."/>
            <person name="Watson M."/>
            <person name="Adriaenssens E.M."/>
            <person name="Foster-Nyarko E."/>
            <person name="Jarju S."/>
            <person name="Secka A."/>
            <person name="Antonio M."/>
            <person name="Oren A."/>
            <person name="Chaudhuri R.R."/>
            <person name="La Ragione R."/>
            <person name="Hildebrand F."/>
            <person name="Pallen M.J."/>
        </authorList>
    </citation>
    <scope>NUCLEOTIDE SEQUENCE</scope>
    <source>
        <strain evidence="4">CHK195-6426</strain>
    </source>
</reference>
<evidence type="ECO:0000259" key="3">
    <source>
        <dbReference type="PROSITE" id="PS51186"/>
    </source>
</evidence>
<dbReference type="PANTHER" id="PTHR10908">
    <property type="entry name" value="SEROTONIN N-ACETYLTRANSFERASE"/>
    <property type="match status" value="1"/>
</dbReference>
<proteinExistence type="predicted"/>
<name>A0A9D1UBH0_9FIRM</name>
<dbReference type="Pfam" id="PF00583">
    <property type="entry name" value="Acetyltransf_1"/>
    <property type="match status" value="1"/>
</dbReference>
<sequence>MPPQWEIRHGTIEDLEAVAALEAACFPEAEAAGKEALRQRLLTYPEHFWLLFWDGELAGLIDGMVTNEAKLRDEMFENASLHKEDGDWQMLFGVAVLPKYQRQGVCAAVMRQVITDAKAQGRKGIFLTCKEELIPYYERFGFVKEGVSQSVHGGAVWYDMRLTLQPMRSV</sequence>